<name>A0ABS9ZWP1_9SPHI</name>
<keyword evidence="3" id="KW-1185">Reference proteome</keyword>
<keyword evidence="1" id="KW-0472">Membrane</keyword>
<gene>
    <name evidence="2" type="ORF">MMF97_08385</name>
</gene>
<protein>
    <submittedName>
        <fullName evidence="2">Uncharacterized protein</fullName>
    </submittedName>
</protein>
<organism evidence="2 3">
    <name type="scientific">Pedobacter montanisoli</name>
    <dbReference type="NCBI Taxonomy" id="2923277"/>
    <lineage>
        <taxon>Bacteria</taxon>
        <taxon>Pseudomonadati</taxon>
        <taxon>Bacteroidota</taxon>
        <taxon>Sphingobacteriia</taxon>
        <taxon>Sphingobacteriales</taxon>
        <taxon>Sphingobacteriaceae</taxon>
        <taxon>Pedobacter</taxon>
    </lineage>
</organism>
<comment type="caution">
    <text evidence="2">The sequence shown here is derived from an EMBL/GenBank/DDBJ whole genome shotgun (WGS) entry which is preliminary data.</text>
</comment>
<proteinExistence type="predicted"/>
<sequence>MRVLTWTKNVFDSNYQLFSDNQIIGNLVFNMWQHSATGLFENQTFFFKSSGFLGSDTQIFDINHQVLGKIKVHSLALNATVELTNGDRYLWHANSMFLNSWQLGASEDKMVKCNGASGSGFITEQNVDQSIVLLAGLFIKETFAKMFFFIIMLIFIWFCLYKF</sequence>
<evidence type="ECO:0000313" key="3">
    <source>
        <dbReference type="Proteomes" id="UP001165460"/>
    </source>
</evidence>
<evidence type="ECO:0000256" key="1">
    <source>
        <dbReference type="SAM" id="Phobius"/>
    </source>
</evidence>
<dbReference type="Proteomes" id="UP001165460">
    <property type="component" value="Unassembled WGS sequence"/>
</dbReference>
<dbReference type="EMBL" id="JALGBH010000002">
    <property type="protein sequence ID" value="MCJ0742723.1"/>
    <property type="molecule type" value="Genomic_DNA"/>
</dbReference>
<feature type="transmembrane region" description="Helical" evidence="1">
    <location>
        <begin position="143"/>
        <end position="161"/>
    </location>
</feature>
<keyword evidence="1" id="KW-1133">Transmembrane helix</keyword>
<dbReference type="RefSeq" id="WP_243361442.1">
    <property type="nucleotide sequence ID" value="NZ_JALGBH010000002.1"/>
</dbReference>
<reference evidence="2" key="1">
    <citation type="submission" date="2022-03" db="EMBL/GenBank/DDBJ databases">
        <authorList>
            <person name="Woo C.Y."/>
        </authorList>
    </citation>
    <scope>NUCLEOTIDE SEQUENCE</scope>
    <source>
        <strain evidence="2">CYS-01</strain>
    </source>
</reference>
<accession>A0ABS9ZWP1</accession>
<keyword evidence="1" id="KW-0812">Transmembrane</keyword>
<evidence type="ECO:0000313" key="2">
    <source>
        <dbReference type="EMBL" id="MCJ0742723.1"/>
    </source>
</evidence>